<dbReference type="PANTHER" id="PTHR43185">
    <property type="entry name" value="FERROUS IRON TRANSPORT PROTEIN B"/>
    <property type="match status" value="1"/>
</dbReference>
<dbReference type="eggNOG" id="COG0370">
    <property type="taxonomic scope" value="Bacteria"/>
</dbReference>
<dbReference type="STRING" id="945713.IALB_0511"/>
<feature type="transmembrane region" description="Helical" evidence="1">
    <location>
        <begin position="224"/>
        <end position="243"/>
    </location>
</feature>
<keyword evidence="1" id="KW-0812">Transmembrane</keyword>
<feature type="transmembrane region" description="Helical" evidence="1">
    <location>
        <begin position="448"/>
        <end position="471"/>
    </location>
</feature>
<feature type="transmembrane region" description="Helical" evidence="1">
    <location>
        <begin position="130"/>
        <end position="155"/>
    </location>
</feature>
<reference evidence="4 5" key="1">
    <citation type="journal article" date="2012" name="Front. Microbiol.">
        <title>Complete genome of Ignavibacterium album, a metabolically versatile, flagellated, facultative anaerobe from the phylum Chlorobi.</title>
        <authorList>
            <person name="Liu Z."/>
            <person name="Frigaard N.-U."/>
            <person name="Vogl K."/>
            <person name="Iino T."/>
            <person name="Ohkuma M."/>
            <person name="Overmann J."/>
            <person name="Bryant D.A."/>
        </authorList>
    </citation>
    <scope>NUCLEOTIDE SEQUENCE [LARGE SCALE GENOMIC DNA]</scope>
    <source>
        <strain evidence="5">DSM 19864 / JCM 16511 / NBRC 101810 / Mat9-16</strain>
    </source>
</reference>
<dbReference type="PATRIC" id="fig|945713.3.peg.510"/>
<dbReference type="GO" id="GO:0005886">
    <property type="term" value="C:plasma membrane"/>
    <property type="evidence" value="ECO:0007669"/>
    <property type="project" value="TreeGrafter"/>
</dbReference>
<gene>
    <name evidence="4" type="ordered locus">IALB_0511</name>
</gene>
<evidence type="ECO:0000259" key="2">
    <source>
        <dbReference type="Pfam" id="PF07664"/>
    </source>
</evidence>
<dbReference type="EMBL" id="CP003418">
    <property type="protein sequence ID" value="AFH48223.1"/>
    <property type="molecule type" value="Genomic_DNA"/>
</dbReference>
<feature type="transmembrane region" description="Helical" evidence="1">
    <location>
        <begin position="309"/>
        <end position="332"/>
    </location>
</feature>
<dbReference type="InterPro" id="IPR050860">
    <property type="entry name" value="FeoB_GTPase"/>
</dbReference>
<evidence type="ECO:0000259" key="3">
    <source>
        <dbReference type="Pfam" id="PF07670"/>
    </source>
</evidence>
<protein>
    <submittedName>
        <fullName evidence="4">Fe(2+) transport system protein B</fullName>
    </submittedName>
</protein>
<organism evidence="4 5">
    <name type="scientific">Ignavibacterium album (strain DSM 19864 / JCM 16511 / NBRC 101810 / Mat9-16)</name>
    <dbReference type="NCBI Taxonomy" id="945713"/>
    <lineage>
        <taxon>Bacteria</taxon>
        <taxon>Pseudomonadati</taxon>
        <taxon>Ignavibacteriota</taxon>
        <taxon>Ignavibacteria</taxon>
        <taxon>Ignavibacteriales</taxon>
        <taxon>Ignavibacteriaceae</taxon>
        <taxon>Ignavibacterium</taxon>
    </lineage>
</organism>
<dbReference type="AlphaFoldDB" id="I0AGW6"/>
<keyword evidence="1" id="KW-0472">Membrane</keyword>
<dbReference type="KEGG" id="ial:IALB_0511"/>
<proteinExistence type="predicted"/>
<feature type="transmembrane region" description="Helical" evidence="1">
    <location>
        <begin position="344"/>
        <end position="364"/>
    </location>
</feature>
<feature type="domain" description="Nucleoside transporter/FeoB GTPase Gate" evidence="3">
    <location>
        <begin position="310"/>
        <end position="445"/>
    </location>
</feature>
<feature type="transmembrane region" description="Helical" evidence="1">
    <location>
        <begin position="249"/>
        <end position="270"/>
    </location>
</feature>
<evidence type="ECO:0000313" key="4">
    <source>
        <dbReference type="EMBL" id="AFH48223.1"/>
    </source>
</evidence>
<dbReference type="HOGENOM" id="CLU_586157_0_0_10"/>
<feature type="domain" description="Nucleoside transporter/FeoB GTPase Gate" evidence="3">
    <location>
        <begin position="139"/>
        <end position="228"/>
    </location>
</feature>
<evidence type="ECO:0000256" key="1">
    <source>
        <dbReference type="SAM" id="Phobius"/>
    </source>
</evidence>
<accession>I0AGW6</accession>
<keyword evidence="5" id="KW-1185">Reference proteome</keyword>
<name>I0AGW6_IGNAJ</name>
<dbReference type="Proteomes" id="UP000007394">
    <property type="component" value="Chromosome"/>
</dbReference>
<dbReference type="Pfam" id="PF07670">
    <property type="entry name" value="Gate"/>
    <property type="match status" value="2"/>
</dbReference>
<dbReference type="InterPro" id="IPR011642">
    <property type="entry name" value="Gate_dom"/>
</dbReference>
<evidence type="ECO:0000313" key="5">
    <source>
        <dbReference type="Proteomes" id="UP000007394"/>
    </source>
</evidence>
<feature type="transmembrane region" description="Helical" evidence="1">
    <location>
        <begin position="376"/>
        <end position="396"/>
    </location>
</feature>
<feature type="transmembrane region" description="Helical" evidence="1">
    <location>
        <begin position="69"/>
        <end position="87"/>
    </location>
</feature>
<dbReference type="OrthoDB" id="9809127at2"/>
<feature type="transmembrane region" description="Helical" evidence="1">
    <location>
        <begin position="408"/>
        <end position="428"/>
    </location>
</feature>
<dbReference type="RefSeq" id="WP_014559381.1">
    <property type="nucleotide sequence ID" value="NC_017464.1"/>
</dbReference>
<keyword evidence="1" id="KW-1133">Transmembrane helix</keyword>
<dbReference type="GO" id="GO:0015093">
    <property type="term" value="F:ferrous iron transmembrane transporter activity"/>
    <property type="evidence" value="ECO:0007669"/>
    <property type="project" value="InterPro"/>
</dbReference>
<feature type="domain" description="Ferrous iron transport protein B C-terminal" evidence="2">
    <location>
        <begin position="252"/>
        <end position="301"/>
    </location>
</feature>
<sequence>MEKVFERREKIIAEANKLRWELGENIHDILMENIYENAAEIARKSVKYPDKEIAFSFDRTLDKILTSKYFGFPIMFIMLGIVFWLTIQGANYPSGLLSNLLVDTIHPALKNFAININLPWWLSGVLIDGAYLAMAWVVSVMLPPMAIFFPLYTLLEDFGYLPRVAFNMDPLYKKVGAHGRQALTMAMGFGCNAAGVIATRVIDSPRERLIAIITNNFSLCNGRWPTQILIATVFIGSAVPAYLAGIVSAAAVVFIAVLGITFSLFVSWFLSRTLLKGEASAFSLELPPYRPPRILQTLYTSLIDRTIFVLWRAIVFAVPAGMLIWLVANITIDGVSIANHFIRFVNPIAFLFGLNGVIFLAYIIAIPANEIVIPTILMLTVANLGIQGVGAGSGVMFELESTADVASILHAGGWTLLTGINLMLFSLLHNPCSTTIFTIYKETKSWKWTLVSTFLPIAMGLTVTFFVTQIWRLLTN</sequence>
<dbReference type="Pfam" id="PF07664">
    <property type="entry name" value="FeoB_C"/>
    <property type="match status" value="1"/>
</dbReference>
<dbReference type="InterPro" id="IPR011640">
    <property type="entry name" value="Fe2_transport_prot_B_C"/>
</dbReference>
<dbReference type="PANTHER" id="PTHR43185:SF2">
    <property type="entry name" value="FERROUS IRON TRANSPORT PROTEIN B"/>
    <property type="match status" value="1"/>
</dbReference>